<dbReference type="Pfam" id="PF03098">
    <property type="entry name" value="An_peroxidase"/>
    <property type="match status" value="1"/>
</dbReference>
<evidence type="ECO:0000256" key="12">
    <source>
        <dbReference type="ARBA" id="ARBA00023098"/>
    </source>
</evidence>
<evidence type="ECO:0000256" key="11">
    <source>
        <dbReference type="ARBA" id="ARBA00023004"/>
    </source>
</evidence>
<keyword evidence="11" id="KW-0408">Iron</keyword>
<keyword evidence="8" id="KW-0276">Fatty acid metabolism</keyword>
<keyword evidence="12" id="KW-0443">Lipid metabolism</keyword>
<evidence type="ECO:0000256" key="3">
    <source>
        <dbReference type="ARBA" id="ARBA00022559"/>
    </source>
</evidence>
<name>A0AAU8ADC7_9RHOB</name>
<dbReference type="InterPro" id="IPR034815">
    <property type="entry name" value="A_dioxygenase"/>
</dbReference>
<dbReference type="SUPFAM" id="SSF56634">
    <property type="entry name" value="Heme-dependent catalase-like"/>
    <property type="match status" value="1"/>
</dbReference>
<gene>
    <name evidence="15" type="ORF">PVT71_10395</name>
</gene>
<dbReference type="CDD" id="cd09818">
    <property type="entry name" value="PIOX_like"/>
    <property type="match status" value="1"/>
</dbReference>
<evidence type="ECO:0000259" key="14">
    <source>
        <dbReference type="SMART" id="SM01060"/>
    </source>
</evidence>
<dbReference type="GO" id="GO:0004096">
    <property type="term" value="F:catalase activity"/>
    <property type="evidence" value="ECO:0007669"/>
    <property type="project" value="InterPro"/>
</dbReference>
<dbReference type="GO" id="GO:0006979">
    <property type="term" value="P:response to oxidative stress"/>
    <property type="evidence" value="ECO:0007669"/>
    <property type="project" value="InterPro"/>
</dbReference>
<dbReference type="GO" id="GO:0016702">
    <property type="term" value="F:oxidoreductase activity, acting on single donors with incorporation of molecular oxygen, incorporation of two atoms of oxygen"/>
    <property type="evidence" value="ECO:0007669"/>
    <property type="project" value="TreeGrafter"/>
</dbReference>
<dbReference type="InterPro" id="IPR010255">
    <property type="entry name" value="Haem_peroxidase_sf"/>
</dbReference>
<keyword evidence="9" id="KW-0223">Dioxygenase</keyword>
<dbReference type="SUPFAM" id="SSF48113">
    <property type="entry name" value="Heme-dependent peroxidases"/>
    <property type="match status" value="1"/>
</dbReference>
<organism evidence="15">
    <name type="scientific">Alloyangia sp. H15</name>
    <dbReference type="NCBI Taxonomy" id="3029062"/>
    <lineage>
        <taxon>Bacteria</taxon>
        <taxon>Pseudomonadati</taxon>
        <taxon>Pseudomonadota</taxon>
        <taxon>Alphaproteobacteria</taxon>
        <taxon>Rhodobacterales</taxon>
        <taxon>Roseobacteraceae</taxon>
        <taxon>Alloyangia</taxon>
    </lineage>
</organism>
<keyword evidence="2" id="KW-0444">Lipid biosynthesis</keyword>
<dbReference type="AlphaFoldDB" id="A0AAU8ADC7"/>
<evidence type="ECO:0000256" key="2">
    <source>
        <dbReference type="ARBA" id="ARBA00022516"/>
    </source>
</evidence>
<evidence type="ECO:0000256" key="6">
    <source>
        <dbReference type="ARBA" id="ARBA00022767"/>
    </source>
</evidence>
<keyword evidence="13" id="KW-0275">Fatty acid biosynthesis</keyword>
<dbReference type="InterPro" id="IPR011614">
    <property type="entry name" value="Catalase_core"/>
</dbReference>
<dbReference type="PRINTS" id="PR00457">
    <property type="entry name" value="ANPEROXIDASE"/>
</dbReference>
<dbReference type="GO" id="GO:0006633">
    <property type="term" value="P:fatty acid biosynthetic process"/>
    <property type="evidence" value="ECO:0007669"/>
    <property type="project" value="UniProtKB-KW"/>
</dbReference>
<keyword evidence="10" id="KW-0560">Oxidoreductase</keyword>
<evidence type="ECO:0000256" key="1">
    <source>
        <dbReference type="ARBA" id="ARBA00001913"/>
    </source>
</evidence>
<reference evidence="15" key="1">
    <citation type="submission" date="2023-02" db="EMBL/GenBank/DDBJ databases">
        <title>Description and genomic characterization of Salipiger bruguierae sp. nov., isolated from the sediment of mangrove plant Bruguiera sexangula.</title>
        <authorList>
            <person name="Long M."/>
        </authorList>
    </citation>
    <scope>NUCLEOTIDE SEQUENCE</scope>
    <source>
        <strain evidence="15">H15</strain>
    </source>
</reference>
<evidence type="ECO:0000256" key="4">
    <source>
        <dbReference type="ARBA" id="ARBA00022617"/>
    </source>
</evidence>
<dbReference type="Gene3D" id="2.40.180.10">
    <property type="entry name" value="Catalase core domain"/>
    <property type="match status" value="1"/>
</dbReference>
<keyword evidence="5" id="KW-0479">Metal-binding</keyword>
<protein>
    <submittedName>
        <fullName evidence="15">Peroxidase family protein</fullName>
    </submittedName>
</protein>
<dbReference type="InterPro" id="IPR050783">
    <property type="entry name" value="Oxylipin_biosynth_metab"/>
</dbReference>
<proteinExistence type="predicted"/>
<comment type="cofactor">
    <cofactor evidence="1">
        <name>Ca(2+)</name>
        <dbReference type="ChEBI" id="CHEBI:29108"/>
    </cofactor>
</comment>
<keyword evidence="6" id="KW-0925">Oxylipin biosynthesis</keyword>
<dbReference type="GO" id="GO:0020037">
    <property type="term" value="F:heme binding"/>
    <property type="evidence" value="ECO:0007669"/>
    <property type="project" value="InterPro"/>
</dbReference>
<dbReference type="GO" id="GO:0006952">
    <property type="term" value="P:defense response"/>
    <property type="evidence" value="ECO:0007669"/>
    <property type="project" value="UniProtKB-KW"/>
</dbReference>
<evidence type="ECO:0000313" key="15">
    <source>
        <dbReference type="EMBL" id="XCC92885.1"/>
    </source>
</evidence>
<feature type="domain" description="Catalase core" evidence="14">
    <location>
        <begin position="19"/>
        <end position="359"/>
    </location>
</feature>
<evidence type="ECO:0000256" key="8">
    <source>
        <dbReference type="ARBA" id="ARBA00022832"/>
    </source>
</evidence>
<dbReference type="GO" id="GO:0046872">
    <property type="term" value="F:metal ion binding"/>
    <property type="evidence" value="ECO:0007669"/>
    <property type="project" value="UniProtKB-KW"/>
</dbReference>
<dbReference type="InterPro" id="IPR020835">
    <property type="entry name" value="Catalase_sf"/>
</dbReference>
<evidence type="ECO:0000256" key="7">
    <source>
        <dbReference type="ARBA" id="ARBA00022821"/>
    </source>
</evidence>
<evidence type="ECO:0000256" key="5">
    <source>
        <dbReference type="ARBA" id="ARBA00022723"/>
    </source>
</evidence>
<dbReference type="GO" id="GO:0031408">
    <property type="term" value="P:oxylipin biosynthetic process"/>
    <property type="evidence" value="ECO:0007669"/>
    <property type="project" value="UniProtKB-KW"/>
</dbReference>
<keyword evidence="3 15" id="KW-0575">Peroxidase</keyword>
<dbReference type="Gene3D" id="1.10.640.10">
    <property type="entry name" value="Haem peroxidase domain superfamily, animal type"/>
    <property type="match status" value="1"/>
</dbReference>
<dbReference type="EMBL" id="CP123384">
    <property type="protein sequence ID" value="XCC92885.1"/>
    <property type="molecule type" value="Genomic_DNA"/>
</dbReference>
<keyword evidence="7" id="KW-0611">Plant defense</keyword>
<dbReference type="RefSeq" id="WP_353471713.1">
    <property type="nucleotide sequence ID" value="NZ_CP123384.1"/>
</dbReference>
<dbReference type="PROSITE" id="PS50292">
    <property type="entry name" value="PEROXIDASE_3"/>
    <property type="match status" value="1"/>
</dbReference>
<evidence type="ECO:0000256" key="9">
    <source>
        <dbReference type="ARBA" id="ARBA00022964"/>
    </source>
</evidence>
<keyword evidence="4" id="KW-0349">Heme</keyword>
<dbReference type="PANTHER" id="PTHR11903">
    <property type="entry name" value="PROSTAGLANDIN G/H SYNTHASE"/>
    <property type="match status" value="1"/>
</dbReference>
<evidence type="ECO:0000256" key="13">
    <source>
        <dbReference type="ARBA" id="ARBA00023160"/>
    </source>
</evidence>
<accession>A0AAU8ADC7</accession>
<dbReference type="InterPro" id="IPR019791">
    <property type="entry name" value="Haem_peroxidase_animal"/>
</dbReference>
<dbReference type="InterPro" id="IPR037120">
    <property type="entry name" value="Haem_peroxidase_sf_animal"/>
</dbReference>
<evidence type="ECO:0000256" key="10">
    <source>
        <dbReference type="ARBA" id="ARBA00023002"/>
    </source>
</evidence>
<sequence>MSDGGDGGLSAGRVKWAETYRGGSPEAERAEFLKLADLMLDAQLKSRKAGKARRVDRAFHAKSIAAFSGGTLTFSQALPEDLRVGFARPGASYPASVRFSNAASFAKSDEEKDLRGLALRIAVSETEHHDLLATNWPVPHARDAHQFVHFAHAVSGGGLSRAAGLAGLCRTLGVSEVRRMLGNVREALRPCDSVALESYWSRGAIRWGDEAVRYAFKPARGTPGAFPAHGAGRLSAEFAQRIAAGDVTFELYLQRFVTESLTPIEDAAQDWTERDSPPILAATLTLPRRDLTAPDAIAEQRALDDGGFNPWNTTEEFRPLGHLNRARKAVYDASLHHRSAMRWRSERPPLQNRMFGGGTRWLLRKLNTRVPWHRMRLRTSLLNLDALRYDLRAQNLVDTEPREAPPSARALPVAPLPEERAFRTYDGRANDLSDPRMGAVGATFGRNMPLETIPPDEPNAVTVCRELMDRKAFIPARTLNILAAAWIQFQVHDWVAHQRRKLGEQDLVVPIPGKYPDWASRPGDTPGREMRISGNVPHPSSDWVFTNTTSHWWDGSEVYGADPERARSLRDGPRIRLNEKGYLPEDVNGMSMTGFNESWWMGLSVMHTLFAREHNVLVGELGRAYPHWDDERLYQTARLIVSALIAKIHTVEWTPAILGTEALDIGMKTNWYGPPSGDWLTKLGIWLTDVHALKGIPRTMPDHHAAPYSLTEEFATVYRMHPLIPDDYIFYDYGTGKQRLRRGFLDIQGAQADDEMRAIGLRDALYSFGTAHPGAITLHNFPRSLQHFEREGEVIDLSVVDIMRTRVRKVPRYNGFRRGLHMPEIKSWDDLTPDPETNRLCREIYGQLDHVDTVVGLLGEAPPTGFGFSDTAFRIFILMASRRLQSDRFLTVDFRPEIYSPLGMDWIERNSMTSVILRHCPELGPVLPRDATAFAPWRTV</sequence>
<dbReference type="Pfam" id="PF00199">
    <property type="entry name" value="Catalase"/>
    <property type="match status" value="1"/>
</dbReference>
<dbReference type="PANTHER" id="PTHR11903:SF11">
    <property type="entry name" value="ALPHA-DIOXYGENASE 1"/>
    <property type="match status" value="1"/>
</dbReference>
<dbReference type="SMART" id="SM01060">
    <property type="entry name" value="Catalase"/>
    <property type="match status" value="1"/>
</dbReference>